<dbReference type="AlphaFoldDB" id="A0A9X6WRI6"/>
<dbReference type="Proteomes" id="UP000224003">
    <property type="component" value="Unassembled WGS sequence"/>
</dbReference>
<protein>
    <recommendedName>
        <fullName evidence="1">DUF4240 domain-containing protein</fullName>
    </recommendedName>
</protein>
<gene>
    <name evidence="2" type="ORF">COJ15_05265</name>
</gene>
<reference evidence="2 3" key="1">
    <citation type="submission" date="2017-09" db="EMBL/GenBank/DDBJ databases">
        <title>Large-scale bioinformatics analysis of Bacillus genomes uncovers conserved roles of natural products in bacterial physiology.</title>
        <authorList>
            <consortium name="Agbiome Team Llc"/>
            <person name="Bleich R.M."/>
            <person name="Grubbs K.J."/>
            <person name="Santa Maria K.C."/>
            <person name="Allen S.E."/>
            <person name="Farag S."/>
            <person name="Shank E.A."/>
            <person name="Bowers A."/>
        </authorList>
    </citation>
    <scope>NUCLEOTIDE SEQUENCE [LARGE SCALE GENOMIC DNA]</scope>
    <source>
        <strain evidence="2 3">AFS085496</strain>
    </source>
</reference>
<evidence type="ECO:0000259" key="1">
    <source>
        <dbReference type="Pfam" id="PF14024"/>
    </source>
</evidence>
<evidence type="ECO:0000313" key="2">
    <source>
        <dbReference type="EMBL" id="PFJ42752.1"/>
    </source>
</evidence>
<organism evidence="2 3">
    <name type="scientific">Bacillus thuringiensis</name>
    <dbReference type="NCBI Taxonomy" id="1428"/>
    <lineage>
        <taxon>Bacteria</taxon>
        <taxon>Bacillati</taxon>
        <taxon>Bacillota</taxon>
        <taxon>Bacilli</taxon>
        <taxon>Bacillales</taxon>
        <taxon>Bacillaceae</taxon>
        <taxon>Bacillus</taxon>
        <taxon>Bacillus cereus group</taxon>
    </lineage>
</organism>
<accession>A0A9X6WRI6</accession>
<evidence type="ECO:0000313" key="3">
    <source>
        <dbReference type="Proteomes" id="UP000224003"/>
    </source>
</evidence>
<dbReference type="EMBL" id="NUVX01000007">
    <property type="protein sequence ID" value="PFJ42752.1"/>
    <property type="molecule type" value="Genomic_DNA"/>
</dbReference>
<dbReference type="RefSeq" id="WP_098516830.1">
    <property type="nucleotide sequence ID" value="NZ_NUVX01000007.1"/>
</dbReference>
<feature type="domain" description="DUF4240" evidence="1">
    <location>
        <begin position="1"/>
        <end position="138"/>
    </location>
</feature>
<comment type="caution">
    <text evidence="2">The sequence shown here is derived from an EMBL/GenBank/DDBJ whole genome shotgun (WGS) entry which is preliminary data.</text>
</comment>
<dbReference type="InterPro" id="IPR025334">
    <property type="entry name" value="DUF4240"/>
</dbReference>
<dbReference type="Pfam" id="PF14024">
    <property type="entry name" value="DUF4240"/>
    <property type="match status" value="1"/>
</dbReference>
<proteinExistence type="predicted"/>
<sequence length="175" mass="21010">MKEREFWELVNQSVTKDEKPQKWLIKHKLYLTNQHKWLINQLAEKKIIEIIAFHEICTKIHSKLLTDGEEIRMVLQTRVDFCSSDGYWDFCAWLVSRGEEVVKSVLEDSKYLIQLLPERTEYPPFYEDFMYIAQHAYKKKRENVLDDMDTSVDENKFVLLMTDDFHQAMKKVNQA</sequence>
<name>A0A9X6WRI6_BACTU</name>